<dbReference type="EMBL" id="MCGT01000012">
    <property type="protein sequence ID" value="ORX55136.1"/>
    <property type="molecule type" value="Genomic_DNA"/>
</dbReference>
<dbReference type="Pfam" id="PF11443">
    <property type="entry name" value="DUF2828"/>
    <property type="match status" value="1"/>
</dbReference>
<dbReference type="PANTHER" id="PTHR31373:SF27">
    <property type="entry name" value="TROVE DOMAIN-CONTAINING PROTEIN"/>
    <property type="match status" value="1"/>
</dbReference>
<dbReference type="InterPro" id="IPR056690">
    <property type="entry name" value="DUF7788"/>
</dbReference>
<keyword evidence="4" id="KW-1185">Reference proteome</keyword>
<organism evidence="3 4">
    <name type="scientific">Hesseltinella vesiculosa</name>
    <dbReference type="NCBI Taxonomy" id="101127"/>
    <lineage>
        <taxon>Eukaryota</taxon>
        <taxon>Fungi</taxon>
        <taxon>Fungi incertae sedis</taxon>
        <taxon>Mucoromycota</taxon>
        <taxon>Mucoromycotina</taxon>
        <taxon>Mucoromycetes</taxon>
        <taxon>Mucorales</taxon>
        <taxon>Cunninghamellaceae</taxon>
        <taxon>Hesseltinella</taxon>
    </lineage>
</organism>
<dbReference type="InterPro" id="IPR011205">
    <property type="entry name" value="UCP015417_vWA"/>
</dbReference>
<evidence type="ECO:0000313" key="3">
    <source>
        <dbReference type="EMBL" id="ORX55136.1"/>
    </source>
</evidence>
<dbReference type="Proteomes" id="UP000242146">
    <property type="component" value="Unassembled WGS sequence"/>
</dbReference>
<feature type="domain" description="DUF2828" evidence="1">
    <location>
        <begin position="13"/>
        <end position="470"/>
    </location>
</feature>
<sequence length="707" mass="79024">MDALQSVEQLTITTNGAIATSTTNNACLDLFVSLPNATNLHSRLENAYQENSLTTLAIIFHCRSIHDGKKDKTTFYQCFFWLLKHHPRTALKNMEYIVKGTVASRPVTEQDDLEAAGWDLLQDDDDDMDDCDTPRTTNNPVKKAKPLFYRSHGYWKDLLNIVSIYALGDITCPADSIALTHPRNKPNPLSLANRKHRRKNSRAATRALKKMDKEVAATIKAQQAKQDADKRYAAKDKAACDRYDLRLSRQTWCSRLLETDVVYRALHFTVARLFADQLQKDLACLHSFNEAHPDSSISTDTDKYALANTLSFAAKWAPSLASAHDKYSLMATSIAELMFIKDPLLAQDQRAYRLNGARDLYRRQVLVPLRKALEITERKMSENNWKDIDFSHVPAVCMQNCRNLFVKHAKDEYLEFLQAVQKGKAKVAGGVLGPHDFVKRALLINAKTPDYERLLIDGQWSSYIRGLQDACSPGHALRGSLAVCDVSGSMNCSGKLLGGATAMHAAIGLSLTLMALAAPPFTGMMITFDSNPNVVKIDPKQSIVDQAKQALKAPWGSSTDLYKVFVDLLLPMAIKLKIKQEDMVKRLFVFTDMQFDACEHINSCYETAAPFDTLWQSIVAEYHHAGYEPPEIVWWNLAATEMPITAQGSHNTPGMAMVSGFSQNMLKTFMDGEQVESEVKQKPVVTPLELMTKSLSVPSLSGLQVYD</sequence>
<gene>
    <name evidence="3" type="ORF">DM01DRAFT_1345469</name>
</gene>
<protein>
    <submittedName>
        <fullName evidence="3">Uncharacterized protein</fullName>
    </submittedName>
</protein>
<accession>A0A1X2GJF2</accession>
<dbReference type="AlphaFoldDB" id="A0A1X2GJF2"/>
<dbReference type="InterPro" id="IPR058580">
    <property type="entry name" value="DUF2828"/>
</dbReference>
<dbReference type="OrthoDB" id="1149618at2759"/>
<feature type="domain" description="DUF7788" evidence="2">
    <location>
        <begin position="480"/>
        <end position="680"/>
    </location>
</feature>
<evidence type="ECO:0000259" key="2">
    <source>
        <dbReference type="Pfam" id="PF25043"/>
    </source>
</evidence>
<evidence type="ECO:0000313" key="4">
    <source>
        <dbReference type="Proteomes" id="UP000242146"/>
    </source>
</evidence>
<name>A0A1X2GJF2_9FUNG</name>
<comment type="caution">
    <text evidence="3">The sequence shown here is derived from an EMBL/GenBank/DDBJ whole genome shotgun (WGS) entry which is preliminary data.</text>
</comment>
<reference evidence="3 4" key="1">
    <citation type="submission" date="2016-07" db="EMBL/GenBank/DDBJ databases">
        <title>Pervasive Adenine N6-methylation of Active Genes in Fungi.</title>
        <authorList>
            <consortium name="DOE Joint Genome Institute"/>
            <person name="Mondo S.J."/>
            <person name="Dannebaum R.O."/>
            <person name="Kuo R.C."/>
            <person name="Labutti K."/>
            <person name="Haridas S."/>
            <person name="Kuo A."/>
            <person name="Salamov A."/>
            <person name="Ahrendt S.R."/>
            <person name="Lipzen A."/>
            <person name="Sullivan W."/>
            <person name="Andreopoulos W.B."/>
            <person name="Clum A."/>
            <person name="Lindquist E."/>
            <person name="Daum C."/>
            <person name="Ramamoorthy G.K."/>
            <person name="Gryganskyi A."/>
            <person name="Culley D."/>
            <person name="Magnuson J.K."/>
            <person name="James T.Y."/>
            <person name="O'Malley M.A."/>
            <person name="Stajich J.E."/>
            <person name="Spatafora J.W."/>
            <person name="Visel A."/>
            <person name="Grigoriev I.V."/>
        </authorList>
    </citation>
    <scope>NUCLEOTIDE SEQUENCE [LARGE SCALE GENOMIC DNA]</scope>
    <source>
        <strain evidence="3 4">NRRL 3301</strain>
    </source>
</reference>
<dbReference type="SUPFAM" id="SSF53300">
    <property type="entry name" value="vWA-like"/>
    <property type="match status" value="1"/>
</dbReference>
<dbReference type="Pfam" id="PF25043">
    <property type="entry name" value="DUF7788"/>
    <property type="match status" value="1"/>
</dbReference>
<dbReference type="Gene3D" id="3.40.50.410">
    <property type="entry name" value="von Willebrand factor, type A domain"/>
    <property type="match status" value="1"/>
</dbReference>
<proteinExistence type="predicted"/>
<evidence type="ECO:0000259" key="1">
    <source>
        <dbReference type="Pfam" id="PF11443"/>
    </source>
</evidence>
<dbReference type="PIRSF" id="PIRSF015417">
    <property type="entry name" value="T31B5_30_vWA"/>
    <property type="match status" value="1"/>
</dbReference>
<dbReference type="InterPro" id="IPR036465">
    <property type="entry name" value="vWFA_dom_sf"/>
</dbReference>
<dbReference type="PANTHER" id="PTHR31373">
    <property type="entry name" value="OS06G0652100 PROTEIN"/>
    <property type="match status" value="1"/>
</dbReference>